<dbReference type="InterPro" id="IPR008883">
    <property type="entry name" value="UEV_N"/>
</dbReference>
<dbReference type="InterPro" id="IPR037202">
    <property type="entry name" value="ESCRT_assembly_dom"/>
</dbReference>
<dbReference type="CDD" id="cd11685">
    <property type="entry name" value="UEV_TSG101-like"/>
    <property type="match status" value="1"/>
</dbReference>
<comment type="subcellular location">
    <subcellularLocation>
        <location evidence="1">Endosome</location>
    </subcellularLocation>
</comment>
<dbReference type="Gene3D" id="6.10.140.820">
    <property type="match status" value="1"/>
</dbReference>
<feature type="domain" description="UEV" evidence="10">
    <location>
        <begin position="6"/>
        <end position="151"/>
    </location>
</feature>
<feature type="compositionally biased region" description="Polar residues" evidence="8">
    <location>
        <begin position="149"/>
        <end position="158"/>
    </location>
</feature>
<evidence type="ECO:0000256" key="4">
    <source>
        <dbReference type="ARBA" id="ARBA00022753"/>
    </source>
</evidence>
<sequence length="539" mass="59131">MPVQQHVLNWLYSVLTSEYHDVNRTYGDVATVLARYPTLAPRTDVYTFPNGASSLLVHLTGTIPTLFRGTTYRFPVSIWVPHAYPREAPLVYVTPTETMMVRPGQHVDPQGQVYHPYLAGWGDFWDKSSLNDFLSVLSDVFAKEPPVISRQQSRQGVQSPPPAQMPPPVTPHPPELPATSAPSPGGLYTNQGEPRPPPPPPKPHQDTRSPPPISSHSQLSSPSPASSTGIPSRYESAPPLPPQPQVSRPPYQPHGQSLPQYANHQGPSPQSPPQPQPQGLPQPQPLGSNVGYSGQFHPQGQAQGQGQWQPPHQQQQAWDRPPAQQQQWQQQQLQQRPQPPPQPRPPPPPQNLLDDTLSLEISSHGIEAPPIPPNPEKDALLRQLAQTLASIRQRSRQQNESSMAGLGAQQNAMLSAMSAVQAEMGQLTQLSNIINSNTNILHDALRKADAVIEGSRSHTVPDIDELLVAPTVVSNQLYRVVAEERALGDAIFMLGRAVERGRISPAAFAKMTRSLAREWYLKKALARKIAQGMGLILQA</sequence>
<evidence type="ECO:0008006" key="13">
    <source>
        <dbReference type="Google" id="ProtNLM"/>
    </source>
</evidence>
<comment type="similarity">
    <text evidence="2">Belongs to the ubiquitin-conjugating enzyme family. UEV subfamily.</text>
</comment>
<dbReference type="Proteomes" id="UP000240493">
    <property type="component" value="Unassembled WGS sequence"/>
</dbReference>
<dbReference type="PANTHER" id="PTHR23306:SF3">
    <property type="entry name" value="TUMOR SUPPRESSOR PROTEIN 101"/>
    <property type="match status" value="1"/>
</dbReference>
<dbReference type="GO" id="GO:0000813">
    <property type="term" value="C:ESCRT I complex"/>
    <property type="evidence" value="ECO:0007669"/>
    <property type="project" value="TreeGrafter"/>
</dbReference>
<keyword evidence="5 7" id="KW-0653">Protein transport</keyword>
<feature type="region of interest" description="Disordered" evidence="8">
    <location>
        <begin position="147"/>
        <end position="355"/>
    </location>
</feature>
<evidence type="ECO:0000256" key="8">
    <source>
        <dbReference type="SAM" id="MobiDB-lite"/>
    </source>
</evidence>
<dbReference type="PROSITE" id="PS51312">
    <property type="entry name" value="SB"/>
    <property type="match status" value="1"/>
</dbReference>
<dbReference type="GO" id="GO:0006886">
    <property type="term" value="P:intracellular protein transport"/>
    <property type="evidence" value="ECO:0007669"/>
    <property type="project" value="UniProtKB-ARBA"/>
</dbReference>
<evidence type="ECO:0000259" key="9">
    <source>
        <dbReference type="PROSITE" id="PS51312"/>
    </source>
</evidence>
<keyword evidence="12" id="KW-1185">Reference proteome</keyword>
<keyword evidence="4" id="KW-0967">Endosome</keyword>
<feature type="compositionally biased region" description="Low complexity" evidence="8">
    <location>
        <begin position="297"/>
        <end position="336"/>
    </location>
</feature>
<dbReference type="SUPFAM" id="SSF54495">
    <property type="entry name" value="UBC-like"/>
    <property type="match status" value="1"/>
</dbReference>
<gene>
    <name evidence="11" type="ORF">M441DRAFT_77085</name>
</gene>
<keyword evidence="6" id="KW-0175">Coiled coil</keyword>
<dbReference type="GO" id="GO:0043162">
    <property type="term" value="P:ubiquitin-dependent protein catabolic process via the multivesicular body sorting pathway"/>
    <property type="evidence" value="ECO:0007669"/>
    <property type="project" value="UniProtKB-ARBA"/>
</dbReference>
<dbReference type="OrthoDB" id="306304at2759"/>
<evidence type="ECO:0000313" key="12">
    <source>
        <dbReference type="Proteomes" id="UP000240493"/>
    </source>
</evidence>
<evidence type="ECO:0000256" key="7">
    <source>
        <dbReference type="PROSITE-ProRule" id="PRU00644"/>
    </source>
</evidence>
<dbReference type="InterPro" id="IPR017916">
    <property type="entry name" value="SB_dom"/>
</dbReference>
<dbReference type="GO" id="GO:0072666">
    <property type="term" value="P:establishment of protein localization to vacuole"/>
    <property type="evidence" value="ECO:0007669"/>
    <property type="project" value="UniProtKB-ARBA"/>
</dbReference>
<feature type="compositionally biased region" description="Pro residues" evidence="8">
    <location>
        <begin position="159"/>
        <end position="176"/>
    </location>
</feature>
<feature type="compositionally biased region" description="Pro residues" evidence="8">
    <location>
        <begin position="337"/>
        <end position="350"/>
    </location>
</feature>
<name>A0A2T3ZGM1_TRIA4</name>
<evidence type="ECO:0000256" key="2">
    <source>
        <dbReference type="ARBA" id="ARBA00009594"/>
    </source>
</evidence>
<feature type="compositionally biased region" description="Pro residues" evidence="8">
    <location>
        <begin position="269"/>
        <end position="284"/>
    </location>
</feature>
<dbReference type="Gene3D" id="3.10.110.10">
    <property type="entry name" value="Ubiquitin Conjugating Enzyme"/>
    <property type="match status" value="1"/>
</dbReference>
<dbReference type="InterPro" id="IPR052070">
    <property type="entry name" value="ESCRT-I_UEV_domain"/>
</dbReference>
<evidence type="ECO:0000259" key="10">
    <source>
        <dbReference type="PROSITE" id="PS51322"/>
    </source>
</evidence>
<keyword evidence="3 7" id="KW-0813">Transport</keyword>
<evidence type="ECO:0000256" key="6">
    <source>
        <dbReference type="ARBA" id="ARBA00023054"/>
    </source>
</evidence>
<protein>
    <recommendedName>
        <fullName evidence="13">UEV domain-containing protein</fullName>
    </recommendedName>
</protein>
<dbReference type="SUPFAM" id="SSF140111">
    <property type="entry name" value="Endosomal sorting complex assembly domain"/>
    <property type="match status" value="1"/>
</dbReference>
<dbReference type="Pfam" id="PF05743">
    <property type="entry name" value="UEV"/>
    <property type="match status" value="1"/>
</dbReference>
<dbReference type="PROSITE" id="PS51322">
    <property type="entry name" value="UEV"/>
    <property type="match status" value="1"/>
</dbReference>
<evidence type="ECO:0000256" key="5">
    <source>
        <dbReference type="ARBA" id="ARBA00022927"/>
    </source>
</evidence>
<evidence type="ECO:0000256" key="3">
    <source>
        <dbReference type="ARBA" id="ARBA00022448"/>
    </source>
</evidence>
<dbReference type="Pfam" id="PF09454">
    <property type="entry name" value="Vps23_core"/>
    <property type="match status" value="1"/>
</dbReference>
<feature type="compositionally biased region" description="Low complexity" evidence="8">
    <location>
        <begin position="214"/>
        <end position="232"/>
    </location>
</feature>
<feature type="compositionally biased region" description="Polar residues" evidence="8">
    <location>
        <begin position="254"/>
        <end position="263"/>
    </location>
</feature>
<dbReference type="STRING" id="1042311.A0A2T3ZGM1"/>
<dbReference type="InterPro" id="IPR016135">
    <property type="entry name" value="UBQ-conjugating_enzyme/RWD"/>
</dbReference>
<dbReference type="AlphaFoldDB" id="A0A2T3ZGM1"/>
<feature type="domain" description="SB" evidence="9">
    <location>
        <begin position="471"/>
        <end position="539"/>
    </location>
</feature>
<dbReference type="PANTHER" id="PTHR23306">
    <property type="entry name" value="TUMOR SUSCEPTIBILITY GENE 101 PROTEIN-RELATED"/>
    <property type="match status" value="1"/>
</dbReference>
<accession>A0A2T3ZGM1</accession>
<evidence type="ECO:0000313" key="11">
    <source>
        <dbReference type="EMBL" id="PTB43933.1"/>
    </source>
</evidence>
<dbReference type="EMBL" id="KZ679258">
    <property type="protein sequence ID" value="PTB43933.1"/>
    <property type="molecule type" value="Genomic_DNA"/>
</dbReference>
<proteinExistence type="inferred from homology"/>
<evidence type="ECO:0000256" key="1">
    <source>
        <dbReference type="ARBA" id="ARBA00004177"/>
    </source>
</evidence>
<dbReference type="GO" id="GO:0043130">
    <property type="term" value="F:ubiquitin binding"/>
    <property type="evidence" value="ECO:0007669"/>
    <property type="project" value="TreeGrafter"/>
</dbReference>
<organism evidence="11 12">
    <name type="scientific">Trichoderma asperellum (strain ATCC 204424 / CBS 433.97 / NBRC 101777)</name>
    <dbReference type="NCBI Taxonomy" id="1042311"/>
    <lineage>
        <taxon>Eukaryota</taxon>
        <taxon>Fungi</taxon>
        <taxon>Dikarya</taxon>
        <taxon>Ascomycota</taxon>
        <taxon>Pezizomycotina</taxon>
        <taxon>Sordariomycetes</taxon>
        <taxon>Hypocreomycetidae</taxon>
        <taxon>Hypocreales</taxon>
        <taxon>Hypocreaceae</taxon>
        <taxon>Trichoderma</taxon>
    </lineage>
</organism>
<reference evidence="11 12" key="1">
    <citation type="submission" date="2016-07" db="EMBL/GenBank/DDBJ databases">
        <title>Multiple horizontal gene transfer events from other fungi enriched the ability of initially mycotrophic Trichoderma (Ascomycota) to feed on dead plant biomass.</title>
        <authorList>
            <consortium name="DOE Joint Genome Institute"/>
            <person name="Aerts A."/>
            <person name="Atanasova L."/>
            <person name="Chenthamara K."/>
            <person name="Zhang J."/>
            <person name="Grujic M."/>
            <person name="Henrissat B."/>
            <person name="Kuo A."/>
            <person name="Salamov A."/>
            <person name="Lipzen A."/>
            <person name="Labutti K."/>
            <person name="Barry K."/>
            <person name="Miao Y."/>
            <person name="Rahimi M.J."/>
            <person name="Shen Q."/>
            <person name="Grigoriev I.V."/>
            <person name="Kubicek C.P."/>
            <person name="Druzhinina I.S."/>
        </authorList>
    </citation>
    <scope>NUCLEOTIDE SEQUENCE [LARGE SCALE GENOMIC DNA]</scope>
    <source>
        <strain evidence="11 12">CBS 433.97</strain>
    </source>
</reference>